<dbReference type="Pfam" id="PF10294">
    <property type="entry name" value="Methyltransf_16"/>
    <property type="match status" value="1"/>
</dbReference>
<dbReference type="InterPro" id="IPR029063">
    <property type="entry name" value="SAM-dependent_MTases_sf"/>
</dbReference>
<keyword evidence="2" id="KW-1185">Reference proteome</keyword>
<organism evidence="1 2">
    <name type="scientific">Apostasia shenzhenica</name>
    <dbReference type="NCBI Taxonomy" id="1088818"/>
    <lineage>
        <taxon>Eukaryota</taxon>
        <taxon>Viridiplantae</taxon>
        <taxon>Streptophyta</taxon>
        <taxon>Embryophyta</taxon>
        <taxon>Tracheophyta</taxon>
        <taxon>Spermatophyta</taxon>
        <taxon>Magnoliopsida</taxon>
        <taxon>Liliopsida</taxon>
        <taxon>Asparagales</taxon>
        <taxon>Orchidaceae</taxon>
        <taxon>Apostasioideae</taxon>
        <taxon>Apostasia</taxon>
    </lineage>
</organism>
<dbReference type="Gene3D" id="3.40.50.150">
    <property type="entry name" value="Vaccinia Virus protein VP39"/>
    <property type="match status" value="1"/>
</dbReference>
<dbReference type="CDD" id="cd02440">
    <property type="entry name" value="AdoMet_MTases"/>
    <property type="match status" value="1"/>
</dbReference>
<evidence type="ECO:0000313" key="1">
    <source>
        <dbReference type="EMBL" id="PKA45964.1"/>
    </source>
</evidence>
<dbReference type="InterPro" id="IPR019410">
    <property type="entry name" value="Methyltransf_16"/>
</dbReference>
<gene>
    <name evidence="1" type="ORF">AXF42_Ash019725</name>
</gene>
<dbReference type="EMBL" id="KZ454627">
    <property type="protein sequence ID" value="PKA45964.1"/>
    <property type="molecule type" value="Genomic_DNA"/>
</dbReference>
<sequence length="277" mass="30028">MAKAAMELGVEEDEEATAMMGSYCAAVRLVEDAAAEILFLWSIHQPAARKHNYFVRQSSLALTLDACGHLLSICQSPSCMGTPGVTGAVVWDCGVVLAKFMEHAVDSKRLLLQGRMVVELGSGCGLVGCVAALLGANVILTDVFDRLRLLKKNVDANLGVLGSPCGSASVRELIWGDDLEPDLIDPQPDFVLGSDVIYSEESVDDLLHTIRQLSGHHTTVFLAGELRNDAVLECFLEAALKDFQIGHIDHTQWHPEFCSHRVALFVLARKSLEKTGT</sequence>
<proteinExistence type="predicted"/>
<dbReference type="SUPFAM" id="SSF53335">
    <property type="entry name" value="S-adenosyl-L-methionine-dependent methyltransferases"/>
    <property type="match status" value="1"/>
</dbReference>
<dbReference type="STRING" id="1088818.A0A2H9ZRP0"/>
<dbReference type="OrthoDB" id="413520at2759"/>
<dbReference type="Proteomes" id="UP000236161">
    <property type="component" value="Unassembled WGS sequence"/>
</dbReference>
<evidence type="ECO:0000313" key="2">
    <source>
        <dbReference type="Proteomes" id="UP000236161"/>
    </source>
</evidence>
<accession>A0A2H9ZRP0</accession>
<name>A0A2H9ZRP0_9ASPA</name>
<reference evidence="1 2" key="1">
    <citation type="journal article" date="2017" name="Nature">
        <title>The Apostasia genome and the evolution of orchids.</title>
        <authorList>
            <person name="Zhang G.Q."/>
            <person name="Liu K.W."/>
            <person name="Li Z."/>
            <person name="Lohaus R."/>
            <person name="Hsiao Y.Y."/>
            <person name="Niu S.C."/>
            <person name="Wang J.Y."/>
            <person name="Lin Y.C."/>
            <person name="Xu Q."/>
            <person name="Chen L.J."/>
            <person name="Yoshida K."/>
            <person name="Fujiwara S."/>
            <person name="Wang Z.W."/>
            <person name="Zhang Y.Q."/>
            <person name="Mitsuda N."/>
            <person name="Wang M."/>
            <person name="Liu G.H."/>
            <person name="Pecoraro L."/>
            <person name="Huang H.X."/>
            <person name="Xiao X.J."/>
            <person name="Lin M."/>
            <person name="Wu X.Y."/>
            <person name="Wu W.L."/>
            <person name="Chen Y.Y."/>
            <person name="Chang S.B."/>
            <person name="Sakamoto S."/>
            <person name="Ohme-Takagi M."/>
            <person name="Yagi M."/>
            <person name="Zeng S.J."/>
            <person name="Shen C.Y."/>
            <person name="Yeh C.M."/>
            <person name="Luo Y.B."/>
            <person name="Tsai W.C."/>
            <person name="Van de Peer Y."/>
            <person name="Liu Z.J."/>
        </authorList>
    </citation>
    <scope>NUCLEOTIDE SEQUENCE [LARGE SCALE GENOMIC DNA]</scope>
    <source>
        <strain evidence="2">cv. Shenzhen</strain>
        <tissue evidence="1">Stem</tissue>
    </source>
</reference>
<protein>
    <recommendedName>
        <fullName evidence="3">Protein N-lysine methyltransferase METTL21A</fullName>
    </recommendedName>
</protein>
<dbReference type="PANTHER" id="PTHR14614:SF109">
    <property type="entry name" value="RIBOSOMAL LYSINE N-METHYLTRANSFERASE 5"/>
    <property type="match status" value="1"/>
</dbReference>
<dbReference type="AlphaFoldDB" id="A0A2H9ZRP0"/>
<dbReference type="PANTHER" id="PTHR14614">
    <property type="entry name" value="HEPATOCELLULAR CARCINOMA-ASSOCIATED ANTIGEN"/>
    <property type="match status" value="1"/>
</dbReference>
<evidence type="ECO:0008006" key="3">
    <source>
        <dbReference type="Google" id="ProtNLM"/>
    </source>
</evidence>